<dbReference type="PANTHER" id="PTHR13847:SF289">
    <property type="entry name" value="GLYCINE OXIDASE"/>
    <property type="match status" value="1"/>
</dbReference>
<dbReference type="RefSeq" id="WP_316017047.1">
    <property type="nucleotide sequence ID" value="NZ_JAWDID010000004.1"/>
</dbReference>
<dbReference type="EC" id="1.-.-.-" evidence="3"/>
<reference evidence="3 4" key="1">
    <citation type="submission" date="2023-09" db="EMBL/GenBank/DDBJ databases">
        <title>Whole genome shotgun sequencing (WGS) of Bosea sp. ZW T0_25, isolated from stored onions (Allium cepa).</title>
        <authorList>
            <person name="Stoll D.A."/>
            <person name="Huch M."/>
        </authorList>
    </citation>
    <scope>NUCLEOTIDE SEQUENCE [LARGE SCALE GENOMIC DNA]</scope>
    <source>
        <strain evidence="3 4">ZW T0_25</strain>
    </source>
</reference>
<evidence type="ECO:0000259" key="2">
    <source>
        <dbReference type="Pfam" id="PF01266"/>
    </source>
</evidence>
<dbReference type="Proteomes" id="UP001254257">
    <property type="component" value="Unassembled WGS sequence"/>
</dbReference>
<dbReference type="SUPFAM" id="SSF51905">
    <property type="entry name" value="FAD/NAD(P)-binding domain"/>
    <property type="match status" value="1"/>
</dbReference>
<dbReference type="Gene3D" id="3.50.50.60">
    <property type="entry name" value="FAD/NAD(P)-binding domain"/>
    <property type="match status" value="2"/>
</dbReference>
<dbReference type="GO" id="GO:0016491">
    <property type="term" value="F:oxidoreductase activity"/>
    <property type="evidence" value="ECO:0007669"/>
    <property type="project" value="UniProtKB-KW"/>
</dbReference>
<keyword evidence="4" id="KW-1185">Reference proteome</keyword>
<evidence type="ECO:0000313" key="3">
    <source>
        <dbReference type="EMBL" id="MDU0339131.1"/>
    </source>
</evidence>
<keyword evidence="1 3" id="KW-0560">Oxidoreductase</keyword>
<gene>
    <name evidence="3" type="ORF">RKE40_04545</name>
</gene>
<feature type="domain" description="FAD dependent oxidoreductase" evidence="2">
    <location>
        <begin position="4"/>
        <end position="396"/>
    </location>
</feature>
<evidence type="ECO:0000256" key="1">
    <source>
        <dbReference type="ARBA" id="ARBA00023002"/>
    </source>
</evidence>
<dbReference type="SUPFAM" id="SSF54373">
    <property type="entry name" value="FAD-linked reductases, C-terminal domain"/>
    <property type="match status" value="1"/>
</dbReference>
<dbReference type="PANTHER" id="PTHR13847">
    <property type="entry name" value="SARCOSINE DEHYDROGENASE-RELATED"/>
    <property type="match status" value="1"/>
</dbReference>
<proteinExistence type="predicted"/>
<dbReference type="Pfam" id="PF01266">
    <property type="entry name" value="DAO"/>
    <property type="match status" value="1"/>
</dbReference>
<evidence type="ECO:0000313" key="4">
    <source>
        <dbReference type="Proteomes" id="UP001254257"/>
    </source>
</evidence>
<sequence>MRTDTIVLGAGIVGIAVALHLQKAGRSVLLVDRGQPGGETSYGNAGLIQREGVYPYGFPHDFGALIRYAMNNTIDAHYHWNAIPKLAPFLWSYWMHSRASQHEAIAHKYATLIEHCVSEHDALAQEAGATELLRRKGWMKVFRTVREQETRLAEAARWKRDYGLNHRALDAAALCAEEPHLDQSLIGGLQWTDPVTVIDPLGLSKAYVALFEKLGGQFAQGDAGTLSQNGELWSVALANGGKAEARDAVVALGPWADVLTNRLGYRLPLAVKRGYHMHYKPLGNAVLNHPVLDTERGYFLAPMRQGVRLTTGAEFANRDAPKTPVQLARAEPIAKTLFPLGERLDAEPWMGCRPCTPDMMPIIGPAPKHRNLWFSFGHAHHGLTLAAVTGRMIAEMVTGQKVFVDPTPFAAARFG</sequence>
<dbReference type="InterPro" id="IPR006076">
    <property type="entry name" value="FAD-dep_OxRdtase"/>
</dbReference>
<name>A0ABU3S339_9HYPH</name>
<dbReference type="Gene3D" id="3.30.9.10">
    <property type="entry name" value="D-Amino Acid Oxidase, subunit A, domain 2"/>
    <property type="match status" value="1"/>
</dbReference>
<comment type="caution">
    <text evidence="3">The sequence shown here is derived from an EMBL/GenBank/DDBJ whole genome shotgun (WGS) entry which is preliminary data.</text>
</comment>
<dbReference type="InterPro" id="IPR036188">
    <property type="entry name" value="FAD/NAD-bd_sf"/>
</dbReference>
<organism evidence="3 4">
    <name type="scientific">Bosea rubneri</name>
    <dbReference type="NCBI Taxonomy" id="3075434"/>
    <lineage>
        <taxon>Bacteria</taxon>
        <taxon>Pseudomonadati</taxon>
        <taxon>Pseudomonadota</taxon>
        <taxon>Alphaproteobacteria</taxon>
        <taxon>Hyphomicrobiales</taxon>
        <taxon>Boseaceae</taxon>
        <taxon>Bosea</taxon>
    </lineage>
</organism>
<dbReference type="EMBL" id="JAWDID010000004">
    <property type="protein sequence ID" value="MDU0339131.1"/>
    <property type="molecule type" value="Genomic_DNA"/>
</dbReference>
<accession>A0ABU3S339</accession>
<protein>
    <submittedName>
        <fullName evidence="3">FAD-binding oxidoreductase</fullName>
        <ecNumber evidence="3">1.-.-.-</ecNumber>
    </submittedName>
</protein>